<comment type="subcellular location">
    <subcellularLocation>
        <location evidence="1">Cell outer membrane</location>
    </subcellularLocation>
</comment>
<dbReference type="Pfam" id="PF02321">
    <property type="entry name" value="OEP"/>
    <property type="match status" value="2"/>
</dbReference>
<keyword evidence="7" id="KW-0175">Coiled coil</keyword>
<organism evidence="8">
    <name type="scientific">hydrothermal vent metagenome</name>
    <dbReference type="NCBI Taxonomy" id="652676"/>
    <lineage>
        <taxon>unclassified sequences</taxon>
        <taxon>metagenomes</taxon>
        <taxon>ecological metagenomes</taxon>
    </lineage>
</organism>
<gene>
    <name evidence="8" type="ORF">MNBD_GAMMA07-1154</name>
</gene>
<dbReference type="PANTHER" id="PTHR30026:SF20">
    <property type="entry name" value="OUTER MEMBRANE PROTEIN TOLC"/>
    <property type="match status" value="1"/>
</dbReference>
<dbReference type="Gene3D" id="1.20.1600.10">
    <property type="entry name" value="Outer membrane efflux proteins (OEP)"/>
    <property type="match status" value="1"/>
</dbReference>
<dbReference type="InterPro" id="IPR003423">
    <property type="entry name" value="OMP_efflux"/>
</dbReference>
<dbReference type="InterPro" id="IPR010130">
    <property type="entry name" value="T1SS_OMP_TolC"/>
</dbReference>
<keyword evidence="3" id="KW-1134">Transmembrane beta strand</keyword>
<name>A0A3B0WNX2_9ZZZZ</name>
<feature type="coiled-coil region" evidence="7">
    <location>
        <begin position="169"/>
        <end position="196"/>
    </location>
</feature>
<keyword evidence="6" id="KW-0998">Cell outer membrane</keyword>
<dbReference type="PANTHER" id="PTHR30026">
    <property type="entry name" value="OUTER MEMBRANE PROTEIN TOLC"/>
    <property type="match status" value="1"/>
</dbReference>
<dbReference type="AlphaFoldDB" id="A0A3B0WNX2"/>
<reference evidence="8" key="1">
    <citation type="submission" date="2018-06" db="EMBL/GenBank/DDBJ databases">
        <authorList>
            <person name="Zhirakovskaya E."/>
        </authorList>
    </citation>
    <scope>NUCLEOTIDE SEQUENCE</scope>
</reference>
<evidence type="ECO:0000256" key="1">
    <source>
        <dbReference type="ARBA" id="ARBA00004442"/>
    </source>
</evidence>
<proteinExistence type="predicted"/>
<keyword evidence="2" id="KW-0813">Transport</keyword>
<dbReference type="GO" id="GO:1990281">
    <property type="term" value="C:efflux pump complex"/>
    <property type="evidence" value="ECO:0007669"/>
    <property type="project" value="TreeGrafter"/>
</dbReference>
<evidence type="ECO:0000256" key="7">
    <source>
        <dbReference type="SAM" id="Coils"/>
    </source>
</evidence>
<sequence length="465" mass="51379">MKKAIIGILFATGLLCNLQTHAQDTTNLQLNFSQALDLAIIHDQDLQAAEFLYQSELATRGLSFGALLPQINFTTSTSRTEQNIPITARDRANAATFAINNPTAPAILLNPDSSFSTNRFALTLNQTLYNHKLYKQLEQTDIRIASATATIESERQNLIVRLADAYFNVLGAQDNVKFANAEKEAIEKQLEQSKKRFEVGLIAITDVKETQASFDTSVSQAINAQNVLASQLEALSIILGTYNPRISPMINSIELTLPQPADITQWTDNALNNNLALKAATFNFQATQAQVKVDKSDHYPFLNLTAEHRNDNSKGGRFGGVDITSTSLTLQLTIPIYSGGSINTKIKQSLLLKERARAIKEKTRRQTLQQTRDAYLGISSTIAQVNALKQALTSTQIAHEATQAGFEVGTRTAIDVLATLREVYRAERDYARARYNYIINTLKLKQATGTLNISDGQDVNHFLQN</sequence>
<dbReference type="GO" id="GO:0015562">
    <property type="term" value="F:efflux transmembrane transporter activity"/>
    <property type="evidence" value="ECO:0007669"/>
    <property type="project" value="InterPro"/>
</dbReference>
<protein>
    <submittedName>
        <fullName evidence="8">Type I secretion outer membrane protein, TolC</fullName>
    </submittedName>
</protein>
<evidence type="ECO:0000256" key="3">
    <source>
        <dbReference type="ARBA" id="ARBA00022452"/>
    </source>
</evidence>
<dbReference type="NCBIfam" id="TIGR01844">
    <property type="entry name" value="type_I_sec_TolC"/>
    <property type="match status" value="1"/>
</dbReference>
<dbReference type="EMBL" id="UOFF01000056">
    <property type="protein sequence ID" value="VAW54300.1"/>
    <property type="molecule type" value="Genomic_DNA"/>
</dbReference>
<accession>A0A3B0WNX2</accession>
<keyword evidence="4" id="KW-0812">Transmembrane</keyword>
<evidence type="ECO:0000256" key="6">
    <source>
        <dbReference type="ARBA" id="ARBA00023237"/>
    </source>
</evidence>
<evidence type="ECO:0000256" key="4">
    <source>
        <dbReference type="ARBA" id="ARBA00022692"/>
    </source>
</evidence>
<keyword evidence="5" id="KW-0472">Membrane</keyword>
<dbReference type="InterPro" id="IPR051906">
    <property type="entry name" value="TolC-like"/>
</dbReference>
<evidence type="ECO:0000313" key="8">
    <source>
        <dbReference type="EMBL" id="VAW54300.1"/>
    </source>
</evidence>
<dbReference type="GO" id="GO:0015288">
    <property type="term" value="F:porin activity"/>
    <property type="evidence" value="ECO:0007669"/>
    <property type="project" value="TreeGrafter"/>
</dbReference>
<dbReference type="SUPFAM" id="SSF56954">
    <property type="entry name" value="Outer membrane efflux proteins (OEP)"/>
    <property type="match status" value="1"/>
</dbReference>
<dbReference type="GO" id="GO:0009279">
    <property type="term" value="C:cell outer membrane"/>
    <property type="evidence" value="ECO:0007669"/>
    <property type="project" value="UniProtKB-SubCell"/>
</dbReference>
<evidence type="ECO:0000256" key="2">
    <source>
        <dbReference type="ARBA" id="ARBA00022448"/>
    </source>
</evidence>
<evidence type="ECO:0000256" key="5">
    <source>
        <dbReference type="ARBA" id="ARBA00023136"/>
    </source>
</evidence>